<sequence length="51" mass="6134">MSKKVKVPKYVYDSFEEMKFDVMDEDEFKVHAILTVESMFNNQGLYNPTYF</sequence>
<organism evidence="1 2">
    <name type="scientific">Lentilactobacillus kosonis</name>
    <dbReference type="NCBI Taxonomy" id="2810561"/>
    <lineage>
        <taxon>Bacteria</taxon>
        <taxon>Bacillati</taxon>
        <taxon>Bacillota</taxon>
        <taxon>Bacilli</taxon>
        <taxon>Lactobacillales</taxon>
        <taxon>Lactobacillaceae</taxon>
        <taxon>Lentilactobacillus</taxon>
    </lineage>
</organism>
<dbReference type="Proteomes" id="UP000286974">
    <property type="component" value="Unassembled WGS sequence"/>
</dbReference>
<evidence type="ECO:0000313" key="1">
    <source>
        <dbReference type="EMBL" id="GAY74251.1"/>
    </source>
</evidence>
<dbReference type="AlphaFoldDB" id="A0A401FPW8"/>
<name>A0A401FPW8_9LACO</name>
<comment type="caution">
    <text evidence="1">The sequence shown here is derived from an EMBL/GenBank/DDBJ whole genome shotgun (WGS) entry which is preliminary data.</text>
</comment>
<dbReference type="EMBL" id="BEXA01000008">
    <property type="protein sequence ID" value="GAY74251.1"/>
    <property type="molecule type" value="Genomic_DNA"/>
</dbReference>
<evidence type="ECO:0000313" key="2">
    <source>
        <dbReference type="Proteomes" id="UP000286974"/>
    </source>
</evidence>
<gene>
    <name evidence="1" type="ORF">NBRC111893_2397</name>
</gene>
<protein>
    <submittedName>
        <fullName evidence="1">Uncharacterized protein</fullName>
    </submittedName>
</protein>
<proteinExistence type="predicted"/>
<reference evidence="1 2" key="1">
    <citation type="submission" date="2017-11" db="EMBL/GenBank/DDBJ databases">
        <title>Draft Genome Sequence of Lactobacillus curieae NBRC 111893 isolated from Koso, a Japanese sugar-Vegetable Fermented Beverage.</title>
        <authorList>
            <person name="Chiou T.Y."/>
            <person name="Oshima K."/>
            <person name="Suda W."/>
            <person name="Hattori M."/>
            <person name="Takahashi T."/>
        </authorList>
    </citation>
    <scope>NUCLEOTIDE SEQUENCE [LARGE SCALE GENOMIC DNA]</scope>
    <source>
        <strain evidence="1 2">NBRC111893</strain>
    </source>
</reference>
<keyword evidence="2" id="KW-1185">Reference proteome</keyword>
<accession>A0A401FPW8</accession>